<dbReference type="Gene3D" id="2.60.120.10">
    <property type="entry name" value="Jelly Rolls"/>
    <property type="match status" value="1"/>
</dbReference>
<dbReference type="SMART" id="SM00835">
    <property type="entry name" value="Cupin_1"/>
    <property type="match status" value="1"/>
</dbReference>
<sequence length="224" mass="25121">MKLEMFGVEKRDKMSSSGYVPDNKNLKKSSGTPNLFFDSRKNIFFKRDEKNVAYEVTSTQLPAMIGGAFVDLFMTKGHMREPHWHPNAWKLDVVVSGEAITSILNPETNQLQNYHVKAGQTVFIPMGWWHWITAVTEEVQLHLFFNNDQFETAEGSDILRLTPPEVFQAAYGVSAEKLGKDLSQIKESVVIGPPNSNRLKGAKESGDSNIVVTLNGQITSCEIE</sequence>
<dbReference type="AlphaFoldDB" id="A0A2A7W5X9"/>
<dbReference type="InterPro" id="IPR014710">
    <property type="entry name" value="RmlC-like_jellyroll"/>
</dbReference>
<dbReference type="CDD" id="cd20306">
    <property type="entry name" value="cupin_OxDC-like"/>
    <property type="match status" value="1"/>
</dbReference>
<dbReference type="EMBL" id="NUEL01000006">
    <property type="protein sequence ID" value="PEJ10818.1"/>
    <property type="molecule type" value="Genomic_DNA"/>
</dbReference>
<dbReference type="InterPro" id="IPR011051">
    <property type="entry name" value="RmlC_Cupin_sf"/>
</dbReference>
<evidence type="ECO:0000313" key="2">
    <source>
        <dbReference type="Proteomes" id="UP000220045"/>
    </source>
</evidence>
<name>A0A2A7W5X9_9BACI</name>
<dbReference type="InterPro" id="IPR050253">
    <property type="entry name" value="Seed_Storage-Functional"/>
</dbReference>
<dbReference type="SUPFAM" id="SSF51182">
    <property type="entry name" value="RmlC-like cupins"/>
    <property type="match status" value="1"/>
</dbReference>
<evidence type="ECO:0000313" key="1">
    <source>
        <dbReference type="EMBL" id="PEJ10818.1"/>
    </source>
</evidence>
<dbReference type="InterPro" id="IPR006045">
    <property type="entry name" value="Cupin_1"/>
</dbReference>
<accession>A0A2A7W5X9</accession>
<protein>
    <submittedName>
        <fullName evidence="1">Cupin</fullName>
    </submittedName>
</protein>
<comment type="caution">
    <text evidence="1">The sequence shown here is derived from an EMBL/GenBank/DDBJ whole genome shotgun (WGS) entry which is preliminary data.</text>
</comment>
<dbReference type="Proteomes" id="UP000220045">
    <property type="component" value="Unassembled WGS sequence"/>
</dbReference>
<dbReference type="PANTHER" id="PTHR31189">
    <property type="entry name" value="OS03G0336100 PROTEIN-RELATED"/>
    <property type="match status" value="1"/>
</dbReference>
<gene>
    <name evidence="1" type="ORF">CN684_03505</name>
</gene>
<dbReference type="Pfam" id="PF00190">
    <property type="entry name" value="Cupin_1"/>
    <property type="match status" value="1"/>
</dbReference>
<reference evidence="1 2" key="1">
    <citation type="submission" date="2017-09" db="EMBL/GenBank/DDBJ databases">
        <title>Large-scale bioinformatics analysis of Bacillus genomes uncovers conserved roles of natural products in bacterial physiology.</title>
        <authorList>
            <consortium name="Agbiome Team Llc"/>
            <person name="Bleich R.M."/>
            <person name="Grubbs K.J."/>
            <person name="Santa Maria K.C."/>
            <person name="Allen S.E."/>
            <person name="Farag S."/>
            <person name="Shank E.A."/>
            <person name="Bowers A."/>
        </authorList>
    </citation>
    <scope>NUCLEOTIDE SEQUENCE [LARGE SCALE GENOMIC DNA]</scope>
    <source>
        <strain evidence="1 2">AFS004017</strain>
    </source>
</reference>
<dbReference type="PANTHER" id="PTHR31189:SF2">
    <property type="entry name" value="RMLC-LIKE CUPINS SUPERFAMILY PROTEIN"/>
    <property type="match status" value="1"/>
</dbReference>
<organism evidence="1 2">
    <name type="scientific">Bacillus wiedmannii</name>
    <dbReference type="NCBI Taxonomy" id="1890302"/>
    <lineage>
        <taxon>Bacteria</taxon>
        <taxon>Bacillati</taxon>
        <taxon>Bacillota</taxon>
        <taxon>Bacilli</taxon>
        <taxon>Bacillales</taxon>
        <taxon>Bacillaceae</taxon>
        <taxon>Bacillus</taxon>
        <taxon>Bacillus cereus group</taxon>
    </lineage>
</organism>
<proteinExistence type="predicted"/>